<feature type="domain" description="Methyl-accepting transducer" evidence="7">
    <location>
        <begin position="285"/>
        <end position="521"/>
    </location>
</feature>
<evidence type="ECO:0000256" key="3">
    <source>
        <dbReference type="ARBA" id="ARBA00023224"/>
    </source>
</evidence>
<dbReference type="Pfam" id="PF00672">
    <property type="entry name" value="HAMP"/>
    <property type="match status" value="1"/>
</dbReference>
<dbReference type="SUPFAM" id="SSF58104">
    <property type="entry name" value="Methyl-accepting chemotaxis protein (MCP) signaling domain"/>
    <property type="match status" value="1"/>
</dbReference>
<keyword evidence="1 6" id="KW-0812">Transmembrane</keyword>
<dbReference type="InterPro" id="IPR004089">
    <property type="entry name" value="MCPsignal_dom"/>
</dbReference>
<gene>
    <name evidence="9" type="ORF">SAMN05421867_103207</name>
</gene>
<dbReference type="InterPro" id="IPR003660">
    <property type="entry name" value="HAMP_dom"/>
</dbReference>
<dbReference type="PANTHER" id="PTHR32089:SF112">
    <property type="entry name" value="LYSOZYME-LIKE PROTEIN-RELATED"/>
    <property type="match status" value="1"/>
</dbReference>
<dbReference type="PANTHER" id="PTHR32089">
    <property type="entry name" value="METHYL-ACCEPTING CHEMOTAXIS PROTEIN MCPB"/>
    <property type="match status" value="1"/>
</dbReference>
<dbReference type="OrthoDB" id="4815758at2"/>
<evidence type="ECO:0000256" key="5">
    <source>
        <dbReference type="PROSITE-ProRule" id="PRU00284"/>
    </source>
</evidence>
<name>A0A1I0WU56_9CELL</name>
<dbReference type="Pfam" id="PF12729">
    <property type="entry name" value="4HB_MCP_1"/>
    <property type="match status" value="1"/>
</dbReference>
<dbReference type="Gene3D" id="1.10.287.950">
    <property type="entry name" value="Methyl-accepting chemotaxis protein"/>
    <property type="match status" value="1"/>
</dbReference>
<dbReference type="InterPro" id="IPR024478">
    <property type="entry name" value="HlyB_4HB_MCP"/>
</dbReference>
<feature type="transmembrane region" description="Helical" evidence="6">
    <location>
        <begin position="20"/>
        <end position="42"/>
    </location>
</feature>
<evidence type="ECO:0000259" key="7">
    <source>
        <dbReference type="PROSITE" id="PS50111"/>
    </source>
</evidence>
<keyword evidence="6" id="KW-0472">Membrane</keyword>
<evidence type="ECO:0000313" key="10">
    <source>
        <dbReference type="Proteomes" id="UP000199012"/>
    </source>
</evidence>
<evidence type="ECO:0000259" key="8">
    <source>
        <dbReference type="PROSITE" id="PS50885"/>
    </source>
</evidence>
<dbReference type="GO" id="GO:0006935">
    <property type="term" value="P:chemotaxis"/>
    <property type="evidence" value="ECO:0007669"/>
    <property type="project" value="InterPro"/>
</dbReference>
<protein>
    <submittedName>
        <fullName evidence="9">Methyl-accepting chemotaxis protein</fullName>
    </submittedName>
</protein>
<dbReference type="SMART" id="SM00304">
    <property type="entry name" value="HAMP"/>
    <property type="match status" value="1"/>
</dbReference>
<dbReference type="GO" id="GO:0004888">
    <property type="term" value="F:transmembrane signaling receptor activity"/>
    <property type="evidence" value="ECO:0007669"/>
    <property type="project" value="InterPro"/>
</dbReference>
<feature type="transmembrane region" description="Helical" evidence="6">
    <location>
        <begin position="200"/>
        <end position="223"/>
    </location>
</feature>
<accession>A0A1I0WU56</accession>
<evidence type="ECO:0000256" key="6">
    <source>
        <dbReference type="SAM" id="Phobius"/>
    </source>
</evidence>
<organism evidence="9 10">
    <name type="scientific">Cellulomonas marina</name>
    <dbReference type="NCBI Taxonomy" id="988821"/>
    <lineage>
        <taxon>Bacteria</taxon>
        <taxon>Bacillati</taxon>
        <taxon>Actinomycetota</taxon>
        <taxon>Actinomycetes</taxon>
        <taxon>Micrococcales</taxon>
        <taxon>Cellulomonadaceae</taxon>
        <taxon>Cellulomonas</taxon>
    </lineage>
</organism>
<dbReference type="CDD" id="cd06225">
    <property type="entry name" value="HAMP"/>
    <property type="match status" value="1"/>
</dbReference>
<evidence type="ECO:0000313" key="9">
    <source>
        <dbReference type="EMBL" id="SFA91708.1"/>
    </source>
</evidence>
<evidence type="ECO:0000256" key="2">
    <source>
        <dbReference type="ARBA" id="ARBA00022989"/>
    </source>
</evidence>
<keyword evidence="10" id="KW-1185">Reference proteome</keyword>
<dbReference type="SMART" id="SM00283">
    <property type="entry name" value="MA"/>
    <property type="match status" value="1"/>
</dbReference>
<dbReference type="PRINTS" id="PR00260">
    <property type="entry name" value="CHEMTRNSDUCR"/>
</dbReference>
<dbReference type="GO" id="GO:0007165">
    <property type="term" value="P:signal transduction"/>
    <property type="evidence" value="ECO:0007669"/>
    <property type="project" value="UniProtKB-KW"/>
</dbReference>
<keyword evidence="2 6" id="KW-1133">Transmembrane helix</keyword>
<dbReference type="PROSITE" id="PS50885">
    <property type="entry name" value="HAMP"/>
    <property type="match status" value="1"/>
</dbReference>
<dbReference type="InterPro" id="IPR004090">
    <property type="entry name" value="Chemotax_Me-accpt_rcpt"/>
</dbReference>
<sequence length="536" mass="55740">MSTDTVRRRSVRDLPVALKILSAVAVAALVAVVVGVVGMASVDRTRTSTEELYGKGFTGLAALGDLRASLYLMRTSIASQALAHTDELMDKYEADFASQAGEVEEALADYDALPLTDEQQALLDDFAMQFAAYRDVATEELLPLGRANDIPTWMEVRESQATPVVKKAIADLEGLVQSQVDEGDALAVGAQATATTSRTVVLVTLVAGLLLAVGLAVVVARAITGNLRRVRDVTDALEANDLTVRSGLTTGDEVGVMGRGLDRAAESLKGLVGRIETSAVSLAGAVEEFSATTTQIAASAQETSAQAGLVSAAAEQISRNIQTVSTGSEEMGSSIREIARNATDATKVATQAVEAAQETTTTVARLGESSREIADVVKVITSIAEQTNLLALNATIEAARAGEAGKGFAVVAGEVKELAQETAKATEDIARRVEAIQSDTGSAVHAIEGISEVIYSISGYQSTIAAAVEEQTATTNEMNRNVSESSTGAQDIARNILSVSGAAEMTSTAVGQASTAVAELARMSADLRGVVQQFRV</sequence>
<dbReference type="EMBL" id="FOKA01000003">
    <property type="protein sequence ID" value="SFA91708.1"/>
    <property type="molecule type" value="Genomic_DNA"/>
</dbReference>
<feature type="domain" description="HAMP" evidence="8">
    <location>
        <begin position="221"/>
        <end position="273"/>
    </location>
</feature>
<dbReference type="Proteomes" id="UP000199012">
    <property type="component" value="Unassembled WGS sequence"/>
</dbReference>
<proteinExistence type="inferred from homology"/>
<dbReference type="RefSeq" id="WP_090031198.1">
    <property type="nucleotide sequence ID" value="NZ_FOKA01000003.1"/>
</dbReference>
<dbReference type="GO" id="GO:0016020">
    <property type="term" value="C:membrane"/>
    <property type="evidence" value="ECO:0007669"/>
    <property type="project" value="InterPro"/>
</dbReference>
<dbReference type="Pfam" id="PF00015">
    <property type="entry name" value="MCPsignal"/>
    <property type="match status" value="1"/>
</dbReference>
<evidence type="ECO:0000256" key="4">
    <source>
        <dbReference type="ARBA" id="ARBA00029447"/>
    </source>
</evidence>
<dbReference type="PROSITE" id="PS50111">
    <property type="entry name" value="CHEMOTAXIS_TRANSDUC_2"/>
    <property type="match status" value="1"/>
</dbReference>
<dbReference type="AlphaFoldDB" id="A0A1I0WU56"/>
<keyword evidence="3 5" id="KW-0807">Transducer</keyword>
<reference evidence="9 10" key="1">
    <citation type="submission" date="2016-10" db="EMBL/GenBank/DDBJ databases">
        <authorList>
            <person name="de Groot N.N."/>
        </authorList>
    </citation>
    <scope>NUCLEOTIDE SEQUENCE [LARGE SCALE GENOMIC DNA]</scope>
    <source>
        <strain evidence="9 10">CGMCC 4.6945</strain>
    </source>
</reference>
<dbReference type="STRING" id="988821.SAMN05421867_103207"/>
<comment type="similarity">
    <text evidence="4">Belongs to the methyl-accepting chemotaxis (MCP) protein family.</text>
</comment>
<evidence type="ECO:0000256" key="1">
    <source>
        <dbReference type="ARBA" id="ARBA00022692"/>
    </source>
</evidence>